<evidence type="ECO:0000313" key="7">
    <source>
        <dbReference type="EMBL" id="CAD8934520.1"/>
    </source>
</evidence>
<dbReference type="Pfam" id="PF09809">
    <property type="entry name" value="MRP-L27"/>
    <property type="match status" value="1"/>
</dbReference>
<dbReference type="GO" id="GO:0006412">
    <property type="term" value="P:translation"/>
    <property type="evidence" value="ECO:0007669"/>
    <property type="project" value="TreeGrafter"/>
</dbReference>
<sequence length="104" mass="11608">MFKSIFASWFLSPVSSSVRHMSKFLSKSATKRLPLGTKRARKGFYKGKGGTKDGRLTSKGKFIVDPAKRLELVVPDLQGFKLKPYIASTVPKHPPETRQTAISR</sequence>
<dbReference type="PANTHER" id="PTHR21338">
    <property type="entry name" value="MITOCHONDRIAL RIBOSOMAL PROTEIN L41"/>
    <property type="match status" value="1"/>
</dbReference>
<comment type="subcellular location">
    <subcellularLocation>
        <location evidence="1">Mitochondrion</location>
    </subcellularLocation>
</comment>
<keyword evidence="6" id="KW-0687">Ribonucleoprotein</keyword>
<evidence type="ECO:0000256" key="6">
    <source>
        <dbReference type="ARBA" id="ARBA00023274"/>
    </source>
</evidence>
<comment type="similarity">
    <text evidence="2">Belongs to the mitochondrion-specific ribosomal protein mL41 family.</text>
</comment>
<evidence type="ECO:0000256" key="3">
    <source>
        <dbReference type="ARBA" id="ARBA00022946"/>
    </source>
</evidence>
<evidence type="ECO:0000256" key="2">
    <source>
        <dbReference type="ARBA" id="ARBA00010152"/>
    </source>
</evidence>
<reference evidence="7" key="1">
    <citation type="submission" date="2021-01" db="EMBL/GenBank/DDBJ databases">
        <authorList>
            <person name="Corre E."/>
            <person name="Pelletier E."/>
            <person name="Niang G."/>
            <person name="Scheremetjew M."/>
            <person name="Finn R."/>
            <person name="Kale V."/>
            <person name="Holt S."/>
            <person name="Cochrane G."/>
            <person name="Meng A."/>
            <person name="Brown T."/>
            <person name="Cohen L."/>
        </authorList>
    </citation>
    <scope>NUCLEOTIDE SEQUENCE</scope>
    <source>
        <strain evidence="7">ECT3854</strain>
    </source>
</reference>
<evidence type="ECO:0000256" key="1">
    <source>
        <dbReference type="ARBA" id="ARBA00004173"/>
    </source>
</evidence>
<keyword evidence="3" id="KW-0809">Transit peptide</keyword>
<keyword evidence="4" id="KW-0689">Ribosomal protein</keyword>
<dbReference type="InterPro" id="IPR019189">
    <property type="entry name" value="Ribosomal_mL41"/>
</dbReference>
<dbReference type="GO" id="GO:0003735">
    <property type="term" value="F:structural constituent of ribosome"/>
    <property type="evidence" value="ECO:0007669"/>
    <property type="project" value="InterPro"/>
</dbReference>
<name>A0A7S1D0Q8_CYCTE</name>
<evidence type="ECO:0000256" key="4">
    <source>
        <dbReference type="ARBA" id="ARBA00022980"/>
    </source>
</evidence>
<keyword evidence="5" id="KW-0496">Mitochondrion</keyword>
<accession>A0A7S1D0Q8</accession>
<proteinExistence type="inferred from homology"/>
<dbReference type="PANTHER" id="PTHR21338:SF0">
    <property type="entry name" value="LARGE RIBOSOMAL SUBUNIT PROTEIN ML41"/>
    <property type="match status" value="1"/>
</dbReference>
<dbReference type="GO" id="GO:0005762">
    <property type="term" value="C:mitochondrial large ribosomal subunit"/>
    <property type="evidence" value="ECO:0007669"/>
    <property type="project" value="InterPro"/>
</dbReference>
<dbReference type="AlphaFoldDB" id="A0A7S1D0Q8"/>
<dbReference type="EMBL" id="HBFW01008546">
    <property type="protein sequence ID" value="CAD8934520.1"/>
    <property type="molecule type" value="Transcribed_RNA"/>
</dbReference>
<evidence type="ECO:0000256" key="5">
    <source>
        <dbReference type="ARBA" id="ARBA00023128"/>
    </source>
</evidence>
<gene>
    <name evidence="7" type="ORF">CTEN0397_LOCUS5553</name>
</gene>
<protein>
    <submittedName>
        <fullName evidence="7">Uncharacterized protein</fullName>
    </submittedName>
</protein>
<organism evidence="7">
    <name type="scientific">Cyclophora tenuis</name>
    <name type="common">Marine diatom</name>
    <dbReference type="NCBI Taxonomy" id="216820"/>
    <lineage>
        <taxon>Eukaryota</taxon>
        <taxon>Sar</taxon>
        <taxon>Stramenopiles</taxon>
        <taxon>Ochrophyta</taxon>
        <taxon>Bacillariophyta</taxon>
        <taxon>Fragilariophyceae</taxon>
        <taxon>Fragilariophycidae</taxon>
        <taxon>Cyclophorales</taxon>
        <taxon>Cyclophoraceae</taxon>
        <taxon>Cyclophora</taxon>
    </lineage>
</organism>